<evidence type="ECO:0000259" key="9">
    <source>
        <dbReference type="Pfam" id="PF01416"/>
    </source>
</evidence>
<dbReference type="CDD" id="cd02570">
    <property type="entry name" value="PseudoU_synth_EcTruA"/>
    <property type="match status" value="1"/>
</dbReference>
<feature type="binding site" evidence="4 6">
    <location>
        <position position="142"/>
    </location>
    <ligand>
        <name>substrate</name>
    </ligand>
</feature>
<accession>F9UFG8</accession>
<comment type="catalytic activity">
    <reaction evidence="4 7">
        <text>uridine(38/39/40) in tRNA = pseudouridine(38/39/40) in tRNA</text>
        <dbReference type="Rhea" id="RHEA:22376"/>
        <dbReference type="Rhea" id="RHEA-COMP:10085"/>
        <dbReference type="Rhea" id="RHEA-COMP:10087"/>
        <dbReference type="ChEBI" id="CHEBI:65314"/>
        <dbReference type="ChEBI" id="CHEBI:65315"/>
        <dbReference type="EC" id="5.4.99.12"/>
    </reaction>
</comment>
<sequence>MPRRVSAARSTSEPSLESTPEPDGSGSVAAANLHRIAMGIEYDGSAFRGWQIQVGVRSVQATLEEAIGQVADHPIRVQCAGRTDAGVHADEQVVHFDTSARRTERAWVLGTNVNLPPDVAVRWACPVDPQFHARFDAQARHYRYLIMVRATRSPLQRDRAVWSHRPLDIERMREAGQALVGVHDFSSFRAVACQAKSPIRHLHYLELSETDDLIELRVGANGFLHHMVRNIAGVLMTIGRGEAPLDWTRELLELRDRRLGGVTAPPQGLYFVRADYPEAFQLPSGPAPAPSTDQHNVPRSCL</sequence>
<evidence type="ECO:0000313" key="10">
    <source>
        <dbReference type="EMBL" id="EGV17205.1"/>
    </source>
</evidence>
<evidence type="ECO:0000256" key="2">
    <source>
        <dbReference type="ARBA" id="ARBA00022694"/>
    </source>
</evidence>
<dbReference type="GO" id="GO:0031119">
    <property type="term" value="P:tRNA pseudouridine synthesis"/>
    <property type="evidence" value="ECO:0007669"/>
    <property type="project" value="UniProtKB-UniRule"/>
</dbReference>
<dbReference type="eggNOG" id="COG0101">
    <property type="taxonomic scope" value="Bacteria"/>
</dbReference>
<dbReference type="FunFam" id="3.30.70.580:FF:000001">
    <property type="entry name" value="tRNA pseudouridine synthase A"/>
    <property type="match status" value="1"/>
</dbReference>
<feature type="compositionally biased region" description="Polar residues" evidence="8">
    <location>
        <begin position="291"/>
        <end position="302"/>
    </location>
</feature>
<dbReference type="InterPro" id="IPR020103">
    <property type="entry name" value="PsdUridine_synth_cat_dom_sf"/>
</dbReference>
<feature type="active site" description="Nucleophile" evidence="4 5">
    <location>
        <position position="84"/>
    </location>
</feature>
<dbReference type="GO" id="GO:0160147">
    <property type="term" value="F:tRNA pseudouridine(38-40) synthase activity"/>
    <property type="evidence" value="ECO:0007669"/>
    <property type="project" value="UniProtKB-EC"/>
</dbReference>
<evidence type="ECO:0000256" key="5">
    <source>
        <dbReference type="PIRSR" id="PIRSR001430-1"/>
    </source>
</evidence>
<dbReference type="EC" id="5.4.99.12" evidence="4"/>
<feature type="domain" description="Pseudouridine synthase I TruA alpha/beta" evidence="9">
    <location>
        <begin position="41"/>
        <end position="136"/>
    </location>
</feature>
<keyword evidence="11" id="KW-1185">Reference proteome</keyword>
<keyword evidence="2 4" id="KW-0819">tRNA processing</keyword>
<dbReference type="GO" id="GO:0003723">
    <property type="term" value="F:RNA binding"/>
    <property type="evidence" value="ECO:0007669"/>
    <property type="project" value="InterPro"/>
</dbReference>
<dbReference type="AlphaFoldDB" id="F9UFG8"/>
<evidence type="ECO:0000256" key="7">
    <source>
        <dbReference type="RuleBase" id="RU003792"/>
    </source>
</evidence>
<dbReference type="InterPro" id="IPR020097">
    <property type="entry name" value="PsdUridine_synth_TruA_a/b_dom"/>
</dbReference>
<feature type="region of interest" description="Disordered" evidence="8">
    <location>
        <begin position="282"/>
        <end position="302"/>
    </location>
</feature>
<dbReference type="Gene3D" id="3.30.70.660">
    <property type="entry name" value="Pseudouridine synthase I, catalytic domain, C-terminal subdomain"/>
    <property type="match status" value="1"/>
</dbReference>
<dbReference type="PANTHER" id="PTHR11142">
    <property type="entry name" value="PSEUDOURIDYLATE SYNTHASE"/>
    <property type="match status" value="1"/>
</dbReference>
<proteinExistence type="inferred from homology"/>
<comment type="caution">
    <text evidence="4">Lacks conserved residue(s) required for the propagation of feature annotation.</text>
</comment>
<evidence type="ECO:0000256" key="1">
    <source>
        <dbReference type="ARBA" id="ARBA00009375"/>
    </source>
</evidence>
<reference evidence="10 11" key="1">
    <citation type="submission" date="2011-06" db="EMBL/GenBank/DDBJ databases">
        <title>The draft genome of Thiocapsa marina 5811.</title>
        <authorList>
            <consortium name="US DOE Joint Genome Institute (JGI-PGF)"/>
            <person name="Lucas S."/>
            <person name="Han J."/>
            <person name="Cheng J.-F."/>
            <person name="Goodwin L."/>
            <person name="Pitluck S."/>
            <person name="Peters L."/>
            <person name="Land M.L."/>
            <person name="Hauser L."/>
            <person name="Vogl K."/>
            <person name="Liu Z."/>
            <person name="Imhoff J."/>
            <person name="Thiel V."/>
            <person name="Frigaard N.-U."/>
            <person name="Bryant D."/>
            <person name="Woyke T.J."/>
        </authorList>
    </citation>
    <scope>NUCLEOTIDE SEQUENCE [LARGE SCALE GENOMIC DNA]</scope>
    <source>
        <strain evidence="10 11">5811</strain>
    </source>
</reference>
<comment type="subunit">
    <text evidence="4">Homodimer.</text>
</comment>
<dbReference type="InterPro" id="IPR001406">
    <property type="entry name" value="PsdUridine_synth_TruA"/>
</dbReference>
<dbReference type="Gene3D" id="3.30.70.580">
    <property type="entry name" value="Pseudouridine synthase I, catalytic domain, N-terminal subdomain"/>
    <property type="match status" value="1"/>
</dbReference>
<evidence type="ECO:0000313" key="11">
    <source>
        <dbReference type="Proteomes" id="UP000005459"/>
    </source>
</evidence>
<organism evidence="10 11">
    <name type="scientific">Thiocapsa marina 5811</name>
    <dbReference type="NCBI Taxonomy" id="768671"/>
    <lineage>
        <taxon>Bacteria</taxon>
        <taxon>Pseudomonadati</taxon>
        <taxon>Pseudomonadota</taxon>
        <taxon>Gammaproteobacteria</taxon>
        <taxon>Chromatiales</taxon>
        <taxon>Chromatiaceae</taxon>
        <taxon>Thiocapsa</taxon>
    </lineage>
</organism>
<evidence type="ECO:0000256" key="8">
    <source>
        <dbReference type="SAM" id="MobiDB-lite"/>
    </source>
</evidence>
<dbReference type="PIRSF" id="PIRSF001430">
    <property type="entry name" value="tRNA_psdUrid_synth"/>
    <property type="match status" value="1"/>
</dbReference>
<dbReference type="PANTHER" id="PTHR11142:SF0">
    <property type="entry name" value="TRNA PSEUDOURIDINE SYNTHASE-LIKE 1"/>
    <property type="match status" value="1"/>
</dbReference>
<dbReference type="STRING" id="768671.ThimaDRAFT_3671"/>
<dbReference type="InterPro" id="IPR020094">
    <property type="entry name" value="TruA/RsuA/RluB/E/F_N"/>
</dbReference>
<protein>
    <recommendedName>
        <fullName evidence="4">tRNA pseudouridine synthase A</fullName>
        <ecNumber evidence="4">5.4.99.12</ecNumber>
    </recommendedName>
    <alternativeName>
        <fullName evidence="4">tRNA pseudouridine(38-40) synthase</fullName>
    </alternativeName>
    <alternativeName>
        <fullName evidence="4">tRNA pseudouridylate synthase I</fullName>
    </alternativeName>
    <alternativeName>
        <fullName evidence="4">tRNA-uridine isomerase I</fullName>
    </alternativeName>
</protein>
<evidence type="ECO:0000256" key="4">
    <source>
        <dbReference type="HAMAP-Rule" id="MF_00171"/>
    </source>
</evidence>
<dbReference type="EMBL" id="AFWV01000012">
    <property type="protein sequence ID" value="EGV17205.1"/>
    <property type="molecule type" value="Genomic_DNA"/>
</dbReference>
<dbReference type="HAMAP" id="MF_00171">
    <property type="entry name" value="TruA"/>
    <property type="match status" value="1"/>
</dbReference>
<dbReference type="NCBIfam" id="TIGR00071">
    <property type="entry name" value="hisT_truA"/>
    <property type="match status" value="1"/>
</dbReference>
<keyword evidence="3 4" id="KW-0413">Isomerase</keyword>
<gene>
    <name evidence="4" type="primary">truA</name>
    <name evidence="10" type="ORF">ThimaDRAFT_3671</name>
</gene>
<feature type="compositionally biased region" description="Low complexity" evidence="8">
    <location>
        <begin position="10"/>
        <end position="22"/>
    </location>
</feature>
<dbReference type="InterPro" id="IPR020095">
    <property type="entry name" value="PsdUridine_synth_TruA_C"/>
</dbReference>
<feature type="region of interest" description="Disordered" evidence="8">
    <location>
        <begin position="1"/>
        <end position="27"/>
    </location>
</feature>
<comment type="function">
    <text evidence="4">Formation of pseudouridine at positions 38, 39 and 40 in the anticodon stem and loop of transfer RNAs.</text>
</comment>
<dbReference type="PATRIC" id="fig|768671.3.peg.3879"/>
<evidence type="ECO:0000256" key="3">
    <source>
        <dbReference type="ARBA" id="ARBA00023235"/>
    </source>
</evidence>
<dbReference type="SUPFAM" id="SSF55120">
    <property type="entry name" value="Pseudouridine synthase"/>
    <property type="match status" value="1"/>
</dbReference>
<comment type="similarity">
    <text evidence="1 4 7">Belongs to the tRNA pseudouridine synthase TruA family.</text>
</comment>
<name>F9UFG8_9GAMM</name>
<dbReference type="Proteomes" id="UP000005459">
    <property type="component" value="Unassembled WGS sequence"/>
</dbReference>
<dbReference type="Pfam" id="PF01416">
    <property type="entry name" value="PseudoU_synth_1"/>
    <property type="match status" value="2"/>
</dbReference>
<feature type="domain" description="Pseudouridine synthase I TruA alpha/beta" evidence="9">
    <location>
        <begin position="177"/>
        <end position="277"/>
    </location>
</feature>
<evidence type="ECO:0000256" key="6">
    <source>
        <dbReference type="PIRSR" id="PIRSR001430-2"/>
    </source>
</evidence>